<dbReference type="EMBL" id="BAABJQ010000008">
    <property type="protein sequence ID" value="GAA5186342.1"/>
    <property type="molecule type" value="Genomic_DNA"/>
</dbReference>
<evidence type="ECO:0000313" key="2">
    <source>
        <dbReference type="EMBL" id="GAA5186342.1"/>
    </source>
</evidence>
<feature type="transmembrane region" description="Helical" evidence="1">
    <location>
        <begin position="330"/>
        <end position="353"/>
    </location>
</feature>
<dbReference type="PANTHER" id="PTHR36840:SF1">
    <property type="entry name" value="BLL5714 PROTEIN"/>
    <property type="match status" value="1"/>
</dbReference>
<organism evidence="2 3">
    <name type="scientific">Rugosimonospora acidiphila</name>
    <dbReference type="NCBI Taxonomy" id="556531"/>
    <lineage>
        <taxon>Bacteria</taxon>
        <taxon>Bacillati</taxon>
        <taxon>Actinomycetota</taxon>
        <taxon>Actinomycetes</taxon>
        <taxon>Micromonosporales</taxon>
        <taxon>Micromonosporaceae</taxon>
        <taxon>Rugosimonospora</taxon>
    </lineage>
</organism>
<keyword evidence="1" id="KW-1133">Transmembrane helix</keyword>
<name>A0ABP9RSK4_9ACTN</name>
<feature type="transmembrane region" description="Helical" evidence="1">
    <location>
        <begin position="256"/>
        <end position="277"/>
    </location>
</feature>
<feature type="transmembrane region" description="Helical" evidence="1">
    <location>
        <begin position="27"/>
        <end position="48"/>
    </location>
</feature>
<protein>
    <submittedName>
        <fullName evidence="2">Low temperature requirement protein A</fullName>
    </submittedName>
</protein>
<feature type="transmembrane region" description="Helical" evidence="1">
    <location>
        <begin position="212"/>
        <end position="230"/>
    </location>
</feature>
<sequence>MFFDLVFVLALSQLSRGLSQDLSWSGALQALVLLLALCWVWVHTAGLTDIFDPQRPQVQLVVTASMLGALVMAAVAPQAFGTRGLVFAGTYLVIQSGRGLFIVLVLRGQDQRRLYLRVLFWTGVSALPWIAGAVAQDSARRILWTLAVAADYASSTLRWPTPGLGRAPASEFVIASGHLAERYRQFFIIALGELILVTGLAFSGGGLGADRSAALVVSFATTALLWRIYIYRAGEVLGTAIGAARDAVRVGLPMTYAHVIMVGGIVLTAVGQELVIAHPLAHRRSAWTAVILGGPALFLVGRALFEYAVFARVSRDRPIGLLVLAAMTPAMLLLPPLPAATAATAVLTGIAVADANRARGRLPEPPSPLGGPA</sequence>
<comment type="caution">
    <text evidence="2">The sequence shown here is derived from an EMBL/GenBank/DDBJ whole genome shotgun (WGS) entry which is preliminary data.</text>
</comment>
<reference evidence="3" key="1">
    <citation type="journal article" date="2019" name="Int. J. Syst. Evol. Microbiol.">
        <title>The Global Catalogue of Microorganisms (GCM) 10K type strain sequencing project: providing services to taxonomists for standard genome sequencing and annotation.</title>
        <authorList>
            <consortium name="The Broad Institute Genomics Platform"/>
            <consortium name="The Broad Institute Genome Sequencing Center for Infectious Disease"/>
            <person name="Wu L."/>
            <person name="Ma J."/>
        </authorList>
    </citation>
    <scope>NUCLEOTIDE SEQUENCE [LARGE SCALE GENOMIC DNA]</scope>
    <source>
        <strain evidence="3">JCM 18304</strain>
    </source>
</reference>
<keyword evidence="1" id="KW-0812">Transmembrane</keyword>
<evidence type="ECO:0000256" key="1">
    <source>
        <dbReference type="SAM" id="Phobius"/>
    </source>
</evidence>
<feature type="transmembrane region" description="Helical" evidence="1">
    <location>
        <begin position="118"/>
        <end position="135"/>
    </location>
</feature>
<dbReference type="PANTHER" id="PTHR36840">
    <property type="entry name" value="BLL5714 PROTEIN"/>
    <property type="match status" value="1"/>
</dbReference>
<keyword evidence="3" id="KW-1185">Reference proteome</keyword>
<evidence type="ECO:0000313" key="3">
    <source>
        <dbReference type="Proteomes" id="UP001501570"/>
    </source>
</evidence>
<gene>
    <name evidence="2" type="ORF">GCM10023322_32400</name>
</gene>
<dbReference type="Pfam" id="PF06772">
    <property type="entry name" value="LtrA"/>
    <property type="match status" value="1"/>
</dbReference>
<accession>A0ABP9RSK4</accession>
<dbReference type="InterPro" id="IPR010640">
    <property type="entry name" value="Low_temperature_requirement_A"/>
</dbReference>
<feature type="transmembrane region" description="Helical" evidence="1">
    <location>
        <begin position="86"/>
        <end position="106"/>
    </location>
</feature>
<dbReference type="Proteomes" id="UP001501570">
    <property type="component" value="Unassembled WGS sequence"/>
</dbReference>
<proteinExistence type="predicted"/>
<feature type="transmembrane region" description="Helical" evidence="1">
    <location>
        <begin position="289"/>
        <end position="310"/>
    </location>
</feature>
<keyword evidence="1" id="KW-0472">Membrane</keyword>
<feature type="transmembrane region" description="Helical" evidence="1">
    <location>
        <begin position="186"/>
        <end position="205"/>
    </location>
</feature>
<feature type="transmembrane region" description="Helical" evidence="1">
    <location>
        <begin position="60"/>
        <end position="80"/>
    </location>
</feature>